<evidence type="ECO:0000313" key="3">
    <source>
        <dbReference type="Proteomes" id="UP000516370"/>
    </source>
</evidence>
<proteinExistence type="predicted"/>
<protein>
    <submittedName>
        <fullName evidence="2">Transporter</fullName>
    </submittedName>
</protein>
<reference evidence="2 3" key="1">
    <citation type="submission" date="2020-09" db="EMBL/GenBank/DDBJ databases">
        <title>Complete genome sequence of an Arctic sea ice bacterium Marinomonas arctica BSI20414.</title>
        <authorList>
            <person name="Liao L."/>
            <person name="Chen B."/>
        </authorList>
    </citation>
    <scope>NUCLEOTIDE SEQUENCE [LARGE SCALE GENOMIC DNA]</scope>
    <source>
        <strain evidence="2 3">BSI20414</strain>
    </source>
</reference>
<dbReference type="AlphaFoldDB" id="A0A7H1J7M9"/>
<dbReference type="Proteomes" id="UP000516370">
    <property type="component" value="Chromosome"/>
</dbReference>
<dbReference type="KEGG" id="mard:IBG28_02205"/>
<gene>
    <name evidence="2" type="ORF">IBG28_02205</name>
</gene>
<dbReference type="Pfam" id="PF13557">
    <property type="entry name" value="Phenol_MetA_deg"/>
    <property type="match status" value="1"/>
</dbReference>
<accession>A0A7H1J7M9</accession>
<evidence type="ECO:0000256" key="1">
    <source>
        <dbReference type="SAM" id="SignalP"/>
    </source>
</evidence>
<feature type="signal peptide" evidence="1">
    <location>
        <begin position="1"/>
        <end position="23"/>
    </location>
</feature>
<feature type="chain" id="PRO_5028872584" evidence="1">
    <location>
        <begin position="24"/>
        <end position="315"/>
    </location>
</feature>
<sequence>MTILTLKRTYACVLLTLPVTAMAYDLPGVNLGGTSFYDGAPGPQGPGWYLIEYLQYLSSDTLNDGNGDPLSLPKQDVDLFIPLTQIVYEPEGHFTENTRLGYTLLLPWMAKQDVDDGLNNAAISAQSGIGDIILGAFLQFDPVMGENGPRYSQRIELDVTLPTGEYDAGNAINPGSNAFNINPYYSLTYWLTPRWTASTRISYLWNGKNDDPSTALNAKNDSQAGQALHANFASAYVLTDNLSVGVNGYWLNQITDTKVDGKDVKGRREKVWAVGPGLVYKLDQENSVFANMYFEQDAENRSEGNRFVLRFNHHF</sequence>
<dbReference type="OrthoDB" id="8639774at2"/>
<dbReference type="InterPro" id="IPR025737">
    <property type="entry name" value="FApF"/>
</dbReference>
<name>A0A7H1J7M9_9GAMM</name>
<keyword evidence="3" id="KW-1185">Reference proteome</keyword>
<keyword evidence="1" id="KW-0732">Signal</keyword>
<organism evidence="2 3">
    <name type="scientific">Marinomonas arctica</name>
    <dbReference type="NCBI Taxonomy" id="383750"/>
    <lineage>
        <taxon>Bacteria</taxon>
        <taxon>Pseudomonadati</taxon>
        <taxon>Pseudomonadota</taxon>
        <taxon>Gammaproteobacteria</taxon>
        <taxon>Oceanospirillales</taxon>
        <taxon>Oceanospirillaceae</taxon>
        <taxon>Marinomonas</taxon>
    </lineage>
</organism>
<evidence type="ECO:0000313" key="2">
    <source>
        <dbReference type="EMBL" id="QNT06495.1"/>
    </source>
</evidence>
<dbReference type="RefSeq" id="WP_111608285.1">
    <property type="nucleotide sequence ID" value="NZ_BMLJ01000017.1"/>
</dbReference>
<dbReference type="EMBL" id="CP061081">
    <property type="protein sequence ID" value="QNT06495.1"/>
    <property type="molecule type" value="Genomic_DNA"/>
</dbReference>